<accession>A0A291GXB6</accession>
<evidence type="ECO:0000313" key="3">
    <source>
        <dbReference type="Proteomes" id="UP000217889"/>
    </source>
</evidence>
<dbReference type="EMBL" id="CP023564">
    <property type="protein sequence ID" value="ATG54860.1"/>
    <property type="molecule type" value="Genomic_DNA"/>
</dbReference>
<evidence type="ECO:0000256" key="1">
    <source>
        <dbReference type="SAM" id="MobiDB-lite"/>
    </source>
</evidence>
<gene>
    <name evidence="2" type="ORF">CFK41_08845</name>
</gene>
<reference evidence="2 3" key="1">
    <citation type="journal article" date="2014" name="Int. J. Syst. Evol. Microbiol.">
        <title>Brachybacterium ginsengisoli sp. nov., isolated from soil of a ginseng field.</title>
        <authorList>
            <person name="Hoang V.A."/>
            <person name="Kim Y.J."/>
            <person name="Nguyen N.L."/>
            <person name="Yang D.C."/>
        </authorList>
    </citation>
    <scope>NUCLEOTIDE SEQUENCE [LARGE SCALE GENOMIC DNA]</scope>
    <source>
        <strain evidence="2 3">DCY80</strain>
    </source>
</reference>
<dbReference type="Proteomes" id="UP000217889">
    <property type="component" value="Chromosome"/>
</dbReference>
<dbReference type="KEGG" id="bgg:CFK41_08845"/>
<keyword evidence="3" id="KW-1185">Reference proteome</keyword>
<protein>
    <submittedName>
        <fullName evidence="2">Uncharacterized protein</fullName>
    </submittedName>
</protein>
<organism evidence="2 3">
    <name type="scientific">Brachybacterium ginsengisoli</name>
    <dbReference type="NCBI Taxonomy" id="1331682"/>
    <lineage>
        <taxon>Bacteria</taxon>
        <taxon>Bacillati</taxon>
        <taxon>Actinomycetota</taxon>
        <taxon>Actinomycetes</taxon>
        <taxon>Micrococcales</taxon>
        <taxon>Dermabacteraceae</taxon>
        <taxon>Brachybacterium</taxon>
    </lineage>
</organism>
<feature type="region of interest" description="Disordered" evidence="1">
    <location>
        <begin position="73"/>
        <end position="94"/>
    </location>
</feature>
<dbReference type="AlphaFoldDB" id="A0A291GXB6"/>
<proteinExistence type="predicted"/>
<name>A0A291GXB6_9MICO</name>
<evidence type="ECO:0000313" key="2">
    <source>
        <dbReference type="EMBL" id="ATG54860.1"/>
    </source>
</evidence>
<sequence length="94" mass="9928">MLASDHELRLMEREIRRIGVGAAGVMLTHTNGGLGEPCAHLTLESAGLAPEMVAVGAIGQFTGRHADLLSRSPMSAATGERRRSWHAPGPFQVG</sequence>